<protein>
    <submittedName>
        <fullName evidence="1">Uncharacterized protein</fullName>
    </submittedName>
</protein>
<proteinExistence type="predicted"/>
<gene>
    <name evidence="1" type="ORF">HPB50_027017</name>
</gene>
<sequence>MNHNSTKGELDNIDSDQSANELLKSVAFNESSPQSEASNSPNDTSVSKLPEIATSNETTNRSKSSQELASKKAAQQGVTDDITEIKEEPRASQFPEIAMHAESGLQSTHEKLAHEETAKESTSADAFTFGEETSSELPDVRVFSEANVKDKATEDSTSEERVNHSTINAEIHKVDAETPENESTGIVACSEMIALSNAAENLATERTVLEGVSDGDNATVDGQSSSNIPPEIAAPGEANVEVEISAERQKDVVEHGNPNNTEIAESKVETITSELSDTLPPNEDSVPDITSQTSTIRENSHETRGDTEVPKIMVDVPTSDLPEYPVCSEPDVGSKSTEELKSDAAVNEGVTDNNVADVKGDISIGEMSDATSLNEQSMNEAAEEATTSKGNAHQSSTDNGNAETKLEMSVSGLTEVTESDKMRMQAVEEIASQHPVTQNANDNYATDVTPGTSMSEPLENSELIKCPEREKLGNTFSETSEAYLESMTKDGASESVVVDVVTEQEQPKVVCVERAGSQTKLAKKFANADSYDEFTEDNETGSTSADSGDGELGTTRSVESREDGRVEMVDRAPEDEDIVRSSLQDTTKGFTEINASGDTHALNEERRHSQEESVHENTQERFAKQESVDDYAVDANNTTRDRSTSDGSTLEEVSAGFSETAEDHQTAVLEEGCEGVSNTAFEETADDTSGPTSKEGNAHTSEPPKRPGDGTDGGDSSWGQLATEELANATDGSQDSVGLAAGRSEPETGELLDAEISKCQDIVDATGPVIAEAYNIDALGALLNPPLQQETKDDRSSLLEYAEEIVSTVLTRCVTYLEENNQEWRREKQAGRNLCELNADTNSADKEDAIKTTRDDDEKLGVPLPHSDCTNKGSYNGDAFGPIVPRQSALEEVASFSDHQNAVTSRDSTQAVLVGPVSIGKEEDPNEMLSSPIPNEKQDESVNTGQAGERTANSETAENAETNAPVNNAENVVISQITEEQRDGDSVDNTASISEVSTEDASSSKVDTNSSLSASKGDHEFPGQTVVQSDQSEDKRHEEQSVVARQLDAASRDISEGVSETRQNFVVVENDSQRVESAHTVVAEQVIIGQEGQLHEKSFTESLCSAGEGGSEHSASDKDARRADDRENRDAENETAVNSFSESSATTVSINTENSEESVSEHSTRVSKQESDAVQATEVTKDNPGDSADEVRENIPNSEYKETRSPNAHHTVVDSNDDTEGHEKSAFWPRTFRKSSRQSDIPHTALHGHQGRQISEEANTTVVPDSHDMSGQDMHPEALVSDEENNQTNAFCTNVDYASQDKDISKPEGSAAVDNDMNSLGALSTVYESSLEYIRSYTDEHISASDVTATLIGDFSAVGKTTTSPVFPFKDGTALGGVFQTDEHSDEEKAEQDFEESVETTSDIGAENKSTQDVLKTKSDPEVTPGFVSDGTSSADALSRGIATADEMPLGVYETKIRDETLQEGEQPLEQDEVATMDFSDEEERSLELEKVAHEQIVSVDVHEVPIVHESDGIANGETETDDVREEIILEKANSAETTTNVKGNECTTRTEEANLTQLDVGIPVRKVEVGTEEHGSNNSEDRVENADVEGPSEKLPQTIGALKTAVMVHDDTKLEAVECSEDHLQSVATEADFSSDIYEHIDDELAMDAGTEETNAVIAESSNENADSEVTEAEDNDKNRLPNASDAKEHCKTDKDNQEDSLKTDSSESFDISAAGEEDIDSGSRNVKENTTRKVTEAVEQSERTEGGIPGSGDPIKSTRNFPKDGEAYRIHSNRAEDAFFLAIHEVDQG</sequence>
<evidence type="ECO:0000313" key="1">
    <source>
        <dbReference type="EMBL" id="KAH6934690.1"/>
    </source>
</evidence>
<accession>A0ACB7SJ06</accession>
<evidence type="ECO:0000313" key="2">
    <source>
        <dbReference type="Proteomes" id="UP000821845"/>
    </source>
</evidence>
<reference evidence="1" key="1">
    <citation type="submission" date="2020-05" db="EMBL/GenBank/DDBJ databases">
        <title>Large-scale comparative analyses of tick genomes elucidate their genetic diversity and vector capacities.</title>
        <authorList>
            <person name="Jia N."/>
            <person name="Wang J."/>
            <person name="Shi W."/>
            <person name="Du L."/>
            <person name="Sun Y."/>
            <person name="Zhan W."/>
            <person name="Jiang J."/>
            <person name="Wang Q."/>
            <person name="Zhang B."/>
            <person name="Ji P."/>
            <person name="Sakyi L.B."/>
            <person name="Cui X."/>
            <person name="Yuan T."/>
            <person name="Jiang B."/>
            <person name="Yang W."/>
            <person name="Lam T.T.-Y."/>
            <person name="Chang Q."/>
            <person name="Ding S."/>
            <person name="Wang X."/>
            <person name="Zhu J."/>
            <person name="Ruan X."/>
            <person name="Zhao L."/>
            <person name="Wei J."/>
            <person name="Que T."/>
            <person name="Du C."/>
            <person name="Cheng J."/>
            <person name="Dai P."/>
            <person name="Han X."/>
            <person name="Huang E."/>
            <person name="Gao Y."/>
            <person name="Liu J."/>
            <person name="Shao H."/>
            <person name="Ye R."/>
            <person name="Li L."/>
            <person name="Wei W."/>
            <person name="Wang X."/>
            <person name="Wang C."/>
            <person name="Yang T."/>
            <person name="Huo Q."/>
            <person name="Li W."/>
            <person name="Guo W."/>
            <person name="Chen H."/>
            <person name="Zhou L."/>
            <person name="Ni X."/>
            <person name="Tian J."/>
            <person name="Zhou Y."/>
            <person name="Sheng Y."/>
            <person name="Liu T."/>
            <person name="Pan Y."/>
            <person name="Xia L."/>
            <person name="Li J."/>
            <person name="Zhao F."/>
            <person name="Cao W."/>
        </authorList>
    </citation>
    <scope>NUCLEOTIDE SEQUENCE</scope>
    <source>
        <strain evidence="1">Hyas-2018</strain>
    </source>
</reference>
<dbReference type="Proteomes" id="UP000821845">
    <property type="component" value="Chromosome 4"/>
</dbReference>
<keyword evidence="2" id="KW-1185">Reference proteome</keyword>
<name>A0ACB7SJ06_HYAAI</name>
<organism evidence="1 2">
    <name type="scientific">Hyalomma asiaticum</name>
    <name type="common">Tick</name>
    <dbReference type="NCBI Taxonomy" id="266040"/>
    <lineage>
        <taxon>Eukaryota</taxon>
        <taxon>Metazoa</taxon>
        <taxon>Ecdysozoa</taxon>
        <taxon>Arthropoda</taxon>
        <taxon>Chelicerata</taxon>
        <taxon>Arachnida</taxon>
        <taxon>Acari</taxon>
        <taxon>Parasitiformes</taxon>
        <taxon>Ixodida</taxon>
        <taxon>Ixodoidea</taxon>
        <taxon>Ixodidae</taxon>
        <taxon>Hyalomminae</taxon>
        <taxon>Hyalomma</taxon>
    </lineage>
</organism>
<comment type="caution">
    <text evidence="1">The sequence shown here is derived from an EMBL/GenBank/DDBJ whole genome shotgun (WGS) entry which is preliminary data.</text>
</comment>
<dbReference type="EMBL" id="CM023484">
    <property type="protein sequence ID" value="KAH6934690.1"/>
    <property type="molecule type" value="Genomic_DNA"/>
</dbReference>